<gene>
    <name evidence="2" type="ORF">ACHAW5_003011</name>
</gene>
<name>A0ABD3MZ22_9STRA</name>
<protein>
    <submittedName>
        <fullName evidence="2">Uncharacterized protein</fullName>
    </submittedName>
</protein>
<dbReference type="EMBL" id="JALLAZ020001684">
    <property type="protein sequence ID" value="KAL3768248.1"/>
    <property type="molecule type" value="Genomic_DNA"/>
</dbReference>
<reference evidence="2 3" key="1">
    <citation type="submission" date="2024-10" db="EMBL/GenBank/DDBJ databases">
        <title>Updated reference genomes for cyclostephanoid diatoms.</title>
        <authorList>
            <person name="Roberts W.R."/>
            <person name="Alverson A.J."/>
        </authorList>
    </citation>
    <scope>NUCLEOTIDE SEQUENCE [LARGE SCALE GENOMIC DNA]</scope>
    <source>
        <strain evidence="2 3">AJA276-08</strain>
    </source>
</reference>
<feature type="region of interest" description="Disordered" evidence="1">
    <location>
        <begin position="15"/>
        <end position="49"/>
    </location>
</feature>
<dbReference type="AlphaFoldDB" id="A0ABD3MZ22"/>
<feature type="compositionally biased region" description="Basic and acidic residues" evidence="1">
    <location>
        <begin position="22"/>
        <end position="40"/>
    </location>
</feature>
<comment type="caution">
    <text evidence="2">The sequence shown here is derived from an EMBL/GenBank/DDBJ whole genome shotgun (WGS) entry which is preliminary data.</text>
</comment>
<accession>A0ABD3MZ22</accession>
<sequence length="247" mass="26967">MPSLILVLGAPNENAHASGTIDAKRDTDGETGTHRDDSKNAKNVTSVSSATKDSFDATAKFGVCTMEPKKRKRTRSILAQLNDAVDDAGERCFVADLGDDYDDASIDNDAMDRERESSIKAASDANNPKGRNKKVSKKRTILDFYSSVTHKEDTGAQSDCESTTKVIEKKRPSKAAKFVALNEDARPIHVHIPFAGEDKNSAVSIEAHCVESKYDFSGEPLILKGEYPRESKTSIARFLSGFGRFCL</sequence>
<organism evidence="2 3">
    <name type="scientific">Stephanodiscus triporus</name>
    <dbReference type="NCBI Taxonomy" id="2934178"/>
    <lineage>
        <taxon>Eukaryota</taxon>
        <taxon>Sar</taxon>
        <taxon>Stramenopiles</taxon>
        <taxon>Ochrophyta</taxon>
        <taxon>Bacillariophyta</taxon>
        <taxon>Coscinodiscophyceae</taxon>
        <taxon>Thalassiosirophycidae</taxon>
        <taxon>Stephanodiscales</taxon>
        <taxon>Stephanodiscaceae</taxon>
        <taxon>Stephanodiscus</taxon>
    </lineage>
</organism>
<evidence type="ECO:0000256" key="1">
    <source>
        <dbReference type="SAM" id="MobiDB-lite"/>
    </source>
</evidence>
<keyword evidence="3" id="KW-1185">Reference proteome</keyword>
<dbReference type="Proteomes" id="UP001530315">
    <property type="component" value="Unassembled WGS sequence"/>
</dbReference>
<proteinExistence type="predicted"/>
<evidence type="ECO:0000313" key="3">
    <source>
        <dbReference type="Proteomes" id="UP001530315"/>
    </source>
</evidence>
<evidence type="ECO:0000313" key="2">
    <source>
        <dbReference type="EMBL" id="KAL3768248.1"/>
    </source>
</evidence>
<feature type="region of interest" description="Disordered" evidence="1">
    <location>
        <begin position="112"/>
        <end position="135"/>
    </location>
</feature>